<organism evidence="1 2">
    <name type="scientific">Pristionchus mayeri</name>
    <dbReference type="NCBI Taxonomy" id="1317129"/>
    <lineage>
        <taxon>Eukaryota</taxon>
        <taxon>Metazoa</taxon>
        <taxon>Ecdysozoa</taxon>
        <taxon>Nematoda</taxon>
        <taxon>Chromadorea</taxon>
        <taxon>Rhabditida</taxon>
        <taxon>Rhabditina</taxon>
        <taxon>Diplogasteromorpha</taxon>
        <taxon>Diplogasteroidea</taxon>
        <taxon>Neodiplogasteridae</taxon>
        <taxon>Pristionchus</taxon>
    </lineage>
</organism>
<protein>
    <submittedName>
        <fullName evidence="1">Uncharacterized protein</fullName>
    </submittedName>
</protein>
<sequence>MVSCRSIGIKDQIFLLIWVRGSSRKADSLCIFARRMPGWTDAVALSASSMLATLVAPRTPSSHMITTSFRSSRPPATPTASQMEDIRAAETFAALPSPYPLYASRTPSRLKSMAPVTSALFTCPSTSISVRWRSITVA</sequence>
<gene>
    <name evidence="1" type="ORF">PMAYCL1PPCAC_28412</name>
</gene>
<comment type="caution">
    <text evidence="1">The sequence shown here is derived from an EMBL/GenBank/DDBJ whole genome shotgun (WGS) entry which is preliminary data.</text>
</comment>
<dbReference type="Proteomes" id="UP001328107">
    <property type="component" value="Unassembled WGS sequence"/>
</dbReference>
<dbReference type="AlphaFoldDB" id="A0AAN5D8Y9"/>
<evidence type="ECO:0000313" key="1">
    <source>
        <dbReference type="EMBL" id="GMR58217.1"/>
    </source>
</evidence>
<accession>A0AAN5D8Y9</accession>
<feature type="non-terminal residue" evidence="1">
    <location>
        <position position="138"/>
    </location>
</feature>
<proteinExistence type="predicted"/>
<name>A0AAN5D8Y9_9BILA</name>
<reference evidence="2" key="1">
    <citation type="submission" date="2022-10" db="EMBL/GenBank/DDBJ databases">
        <title>Genome assembly of Pristionchus species.</title>
        <authorList>
            <person name="Yoshida K."/>
            <person name="Sommer R.J."/>
        </authorList>
    </citation>
    <scope>NUCLEOTIDE SEQUENCE [LARGE SCALE GENOMIC DNA]</scope>
    <source>
        <strain evidence="2">RS5460</strain>
    </source>
</reference>
<keyword evidence="2" id="KW-1185">Reference proteome</keyword>
<evidence type="ECO:0000313" key="2">
    <source>
        <dbReference type="Proteomes" id="UP001328107"/>
    </source>
</evidence>
<dbReference type="EMBL" id="BTRK01000006">
    <property type="protein sequence ID" value="GMR58217.1"/>
    <property type="molecule type" value="Genomic_DNA"/>
</dbReference>